<dbReference type="EMBL" id="LAZR01007562">
    <property type="protein sequence ID" value="KKM84477.1"/>
    <property type="molecule type" value="Genomic_DNA"/>
</dbReference>
<accession>A0A0F9NT61</accession>
<sequence>MSEKETETKTEEKTEEKVDEKWSQEKQRADQAEANFRKASTEKDDLMSAISERDEKLEKLEQRIADLAESQDVPVEDLLDPDLVDAKTIKTVGKMAKEIRDQKKAIDKLTKLAEGFKEKAEKDDAKSEKDKTIERILKPLDKEFGAKFRNSARKRADKLVDDGTEKQPKDVIAAMTLMRACYVFVKDEAEEKETKTQTDSGTASLSLDSPEVKKGSRLEVLADIKKKGLSLFGSKSGT</sequence>
<proteinExistence type="predicted"/>
<feature type="region of interest" description="Disordered" evidence="1">
    <location>
        <begin position="189"/>
        <end position="210"/>
    </location>
</feature>
<feature type="region of interest" description="Disordered" evidence="1">
    <location>
        <begin position="1"/>
        <end position="48"/>
    </location>
</feature>
<reference evidence="2" key="1">
    <citation type="journal article" date="2015" name="Nature">
        <title>Complex archaea that bridge the gap between prokaryotes and eukaryotes.</title>
        <authorList>
            <person name="Spang A."/>
            <person name="Saw J.H."/>
            <person name="Jorgensen S.L."/>
            <person name="Zaremba-Niedzwiedzka K."/>
            <person name="Martijn J."/>
            <person name="Lind A.E."/>
            <person name="van Eijk R."/>
            <person name="Schleper C."/>
            <person name="Guy L."/>
            <person name="Ettema T.J."/>
        </authorList>
    </citation>
    <scope>NUCLEOTIDE SEQUENCE</scope>
</reference>
<protein>
    <submittedName>
        <fullName evidence="2">Uncharacterized protein</fullName>
    </submittedName>
</protein>
<evidence type="ECO:0000256" key="1">
    <source>
        <dbReference type="SAM" id="MobiDB-lite"/>
    </source>
</evidence>
<comment type="caution">
    <text evidence="2">The sequence shown here is derived from an EMBL/GenBank/DDBJ whole genome shotgun (WGS) entry which is preliminary data.</text>
</comment>
<feature type="compositionally biased region" description="Polar residues" evidence="1">
    <location>
        <begin position="197"/>
        <end position="207"/>
    </location>
</feature>
<evidence type="ECO:0000313" key="2">
    <source>
        <dbReference type="EMBL" id="KKM84477.1"/>
    </source>
</evidence>
<dbReference type="AlphaFoldDB" id="A0A0F9NT61"/>
<gene>
    <name evidence="2" type="ORF">LCGC14_1298800</name>
</gene>
<organism evidence="2">
    <name type="scientific">marine sediment metagenome</name>
    <dbReference type="NCBI Taxonomy" id="412755"/>
    <lineage>
        <taxon>unclassified sequences</taxon>
        <taxon>metagenomes</taxon>
        <taxon>ecological metagenomes</taxon>
    </lineage>
</organism>
<name>A0A0F9NT61_9ZZZZ</name>